<evidence type="ECO:0000313" key="1">
    <source>
        <dbReference type="EMBL" id="CAG9330820.1"/>
    </source>
</evidence>
<sequence>MRLIYQAPDEGVKAILLALKWTGLTVQKRADNAFIVTLQIDAQDNVGNTIEVMGELSIMRYIMEQSPFAGSSNLHLEEWIIYRLKQLASECPKAAIKTNKELIAAVRHLEQSLNGDFIGGSHPGVADFLSFSYLLQFFVGNPWTVKTFPLLAESYAKLSETFGNVLEELGEKAQILKIKKKQENTEPNQNS</sequence>
<proteinExistence type="predicted"/>
<dbReference type="EMBL" id="CAJZBQ010000052">
    <property type="protein sequence ID" value="CAG9330820.1"/>
    <property type="molecule type" value="Genomic_DNA"/>
</dbReference>
<name>A0AAU9K0F4_9CILI</name>
<dbReference type="Proteomes" id="UP001162131">
    <property type="component" value="Unassembled WGS sequence"/>
</dbReference>
<evidence type="ECO:0008006" key="3">
    <source>
        <dbReference type="Google" id="ProtNLM"/>
    </source>
</evidence>
<accession>A0AAU9K0F4</accession>
<gene>
    <name evidence="1" type="ORF">BSTOLATCC_MIC52232</name>
</gene>
<dbReference type="InterPro" id="IPR036282">
    <property type="entry name" value="Glutathione-S-Trfase_C_sf"/>
</dbReference>
<reference evidence="1" key="1">
    <citation type="submission" date="2021-09" db="EMBL/GenBank/DDBJ databases">
        <authorList>
            <consortium name="AG Swart"/>
            <person name="Singh M."/>
            <person name="Singh A."/>
            <person name="Seah K."/>
            <person name="Emmerich C."/>
        </authorList>
    </citation>
    <scope>NUCLEOTIDE SEQUENCE</scope>
    <source>
        <strain evidence="1">ATCC30299</strain>
    </source>
</reference>
<dbReference type="SUPFAM" id="SSF47616">
    <property type="entry name" value="GST C-terminal domain-like"/>
    <property type="match status" value="1"/>
</dbReference>
<evidence type="ECO:0000313" key="2">
    <source>
        <dbReference type="Proteomes" id="UP001162131"/>
    </source>
</evidence>
<dbReference type="AlphaFoldDB" id="A0AAU9K0F4"/>
<organism evidence="1 2">
    <name type="scientific">Blepharisma stoltei</name>
    <dbReference type="NCBI Taxonomy" id="1481888"/>
    <lineage>
        <taxon>Eukaryota</taxon>
        <taxon>Sar</taxon>
        <taxon>Alveolata</taxon>
        <taxon>Ciliophora</taxon>
        <taxon>Postciliodesmatophora</taxon>
        <taxon>Heterotrichea</taxon>
        <taxon>Heterotrichida</taxon>
        <taxon>Blepharismidae</taxon>
        <taxon>Blepharisma</taxon>
    </lineage>
</organism>
<protein>
    <recommendedName>
        <fullName evidence="3">Glutathione S-transferase</fullName>
    </recommendedName>
</protein>
<keyword evidence="2" id="KW-1185">Reference proteome</keyword>
<comment type="caution">
    <text evidence="1">The sequence shown here is derived from an EMBL/GenBank/DDBJ whole genome shotgun (WGS) entry which is preliminary data.</text>
</comment>